<name>A0ACC3TJ17_9ASCO</name>
<evidence type="ECO:0000313" key="2">
    <source>
        <dbReference type="Proteomes" id="UP001489719"/>
    </source>
</evidence>
<reference evidence="2" key="1">
    <citation type="journal article" date="2024" name="Front. Bioeng. Biotechnol.">
        <title>Genome-scale model development and genomic sequencing of the oleaginous clade Lipomyces.</title>
        <authorList>
            <person name="Czajka J.J."/>
            <person name="Han Y."/>
            <person name="Kim J."/>
            <person name="Mondo S.J."/>
            <person name="Hofstad B.A."/>
            <person name="Robles A."/>
            <person name="Haridas S."/>
            <person name="Riley R."/>
            <person name="LaButti K."/>
            <person name="Pangilinan J."/>
            <person name="Andreopoulos W."/>
            <person name="Lipzen A."/>
            <person name="Yan J."/>
            <person name="Wang M."/>
            <person name="Ng V."/>
            <person name="Grigoriev I.V."/>
            <person name="Spatafora J.W."/>
            <person name="Magnuson J.K."/>
            <person name="Baker S.E."/>
            <person name="Pomraning K.R."/>
        </authorList>
    </citation>
    <scope>NUCLEOTIDE SEQUENCE [LARGE SCALE GENOMIC DNA]</scope>
    <source>
        <strain evidence="2">CBS 10300</strain>
    </source>
</reference>
<gene>
    <name evidence="1" type="ORF">V1517DRAFT_368845</name>
</gene>
<dbReference type="EMBL" id="MU970114">
    <property type="protein sequence ID" value="KAK9320872.1"/>
    <property type="molecule type" value="Genomic_DNA"/>
</dbReference>
<protein>
    <submittedName>
        <fullName evidence="1">Uncharacterized protein</fullName>
    </submittedName>
</protein>
<keyword evidence="2" id="KW-1185">Reference proteome</keyword>
<accession>A0ACC3TJ17</accession>
<comment type="caution">
    <text evidence="1">The sequence shown here is derived from an EMBL/GenBank/DDBJ whole genome shotgun (WGS) entry which is preliminary data.</text>
</comment>
<dbReference type="Proteomes" id="UP001489719">
    <property type="component" value="Unassembled WGS sequence"/>
</dbReference>
<organism evidence="1 2">
    <name type="scientific">Lipomyces orientalis</name>
    <dbReference type="NCBI Taxonomy" id="1233043"/>
    <lineage>
        <taxon>Eukaryota</taxon>
        <taxon>Fungi</taxon>
        <taxon>Dikarya</taxon>
        <taxon>Ascomycota</taxon>
        <taxon>Saccharomycotina</taxon>
        <taxon>Lipomycetes</taxon>
        <taxon>Lipomycetales</taxon>
        <taxon>Lipomycetaceae</taxon>
        <taxon>Lipomyces</taxon>
    </lineage>
</organism>
<sequence>MAANRSLCRNVHFYNSLCPDDVFGGLTLNPSILIVASGTYRVSLRGTGEIVTRFDKPLRPGQYDISSDSPEGTISITDEQCITRAYSGTEEGKCVITGIVNLDAEDDFWVGFESAHVFLLSHRGLFFAEGFPRVITDRNRNEARDSGINSCQNGLLMTTCIHQHFDDMSPSGYFHVDGRILDPVCRAPNDEQTG</sequence>
<proteinExistence type="predicted"/>
<evidence type="ECO:0000313" key="1">
    <source>
        <dbReference type="EMBL" id="KAK9320872.1"/>
    </source>
</evidence>